<dbReference type="PANTHER" id="PTHR31793:SF27">
    <property type="entry name" value="NOVEL THIOESTERASE SUPERFAMILY DOMAIN AND SAPOSIN A-TYPE DOMAIN CONTAINING PROTEIN (0610012H03RIK)"/>
    <property type="match status" value="1"/>
</dbReference>
<sequence>MTGINNPTSCEIRLTVPFHDLDPMNMVWHGNYLKYFDVARFALFDKCGIDLYNYSKKTGYLFPIIKTSTKHIIALRNRDELICKATVLEAKIKIVIDFEIRCEGRMEICAKGRSEQVAVKFPEMEMMFEIPDEIRIALGY</sequence>
<accession>A0A8J6N1K9</accession>
<gene>
    <name evidence="3" type="ORF">H8E19_14520</name>
</gene>
<comment type="caution">
    <text evidence="3">The sequence shown here is derived from an EMBL/GenBank/DDBJ whole genome shotgun (WGS) entry which is preliminary data.</text>
</comment>
<dbReference type="Proteomes" id="UP000650524">
    <property type="component" value="Unassembled WGS sequence"/>
</dbReference>
<proteinExistence type="inferred from homology"/>
<evidence type="ECO:0000313" key="4">
    <source>
        <dbReference type="Proteomes" id="UP000650524"/>
    </source>
</evidence>
<dbReference type="SUPFAM" id="SSF54637">
    <property type="entry name" value="Thioesterase/thiol ester dehydrase-isomerase"/>
    <property type="match status" value="1"/>
</dbReference>
<keyword evidence="2" id="KW-0378">Hydrolase</keyword>
<dbReference type="InterPro" id="IPR050563">
    <property type="entry name" value="4-hydroxybenzoyl-CoA_TE"/>
</dbReference>
<organism evidence="3 4">
    <name type="scientific">Candidatus Desulfacyla euxinica</name>
    <dbReference type="NCBI Taxonomy" id="2841693"/>
    <lineage>
        <taxon>Bacteria</taxon>
        <taxon>Deltaproteobacteria</taxon>
        <taxon>Candidatus Desulfacyla</taxon>
    </lineage>
</organism>
<evidence type="ECO:0000256" key="1">
    <source>
        <dbReference type="ARBA" id="ARBA00005953"/>
    </source>
</evidence>
<dbReference type="GO" id="GO:0047617">
    <property type="term" value="F:fatty acyl-CoA hydrolase activity"/>
    <property type="evidence" value="ECO:0007669"/>
    <property type="project" value="TreeGrafter"/>
</dbReference>
<comment type="similarity">
    <text evidence="1">Belongs to the 4-hydroxybenzoyl-CoA thioesterase family.</text>
</comment>
<dbReference type="CDD" id="cd00586">
    <property type="entry name" value="4HBT"/>
    <property type="match status" value="1"/>
</dbReference>
<protein>
    <submittedName>
        <fullName evidence="3">Acyl-CoA thioesterase</fullName>
    </submittedName>
</protein>
<dbReference type="AlphaFoldDB" id="A0A8J6N1K9"/>
<reference evidence="3 4" key="1">
    <citation type="submission" date="2020-08" db="EMBL/GenBank/DDBJ databases">
        <title>Bridging the membrane lipid divide: bacteria of the FCB group superphylum have the potential to synthesize archaeal ether lipids.</title>
        <authorList>
            <person name="Villanueva L."/>
            <person name="Von Meijenfeldt F.A.B."/>
            <person name="Westbye A.B."/>
            <person name="Yadav S."/>
            <person name="Hopmans E.C."/>
            <person name="Dutilh B.E."/>
            <person name="Sinninghe Damste J.S."/>
        </authorList>
    </citation>
    <scope>NUCLEOTIDE SEQUENCE [LARGE SCALE GENOMIC DNA]</scope>
    <source>
        <strain evidence="3">NIOZ-UU27</strain>
    </source>
</reference>
<dbReference type="Pfam" id="PF13279">
    <property type="entry name" value="4HBT_2"/>
    <property type="match status" value="1"/>
</dbReference>
<dbReference type="Gene3D" id="3.10.129.10">
    <property type="entry name" value="Hotdog Thioesterase"/>
    <property type="match status" value="1"/>
</dbReference>
<dbReference type="PANTHER" id="PTHR31793">
    <property type="entry name" value="4-HYDROXYBENZOYL-COA THIOESTERASE FAMILY MEMBER"/>
    <property type="match status" value="1"/>
</dbReference>
<evidence type="ECO:0000256" key="2">
    <source>
        <dbReference type="ARBA" id="ARBA00022801"/>
    </source>
</evidence>
<dbReference type="EMBL" id="JACNJD010000294">
    <property type="protein sequence ID" value="MBC8178616.1"/>
    <property type="molecule type" value="Genomic_DNA"/>
</dbReference>
<evidence type="ECO:0000313" key="3">
    <source>
        <dbReference type="EMBL" id="MBC8178616.1"/>
    </source>
</evidence>
<name>A0A8J6N1K9_9DELT</name>
<dbReference type="InterPro" id="IPR029069">
    <property type="entry name" value="HotDog_dom_sf"/>
</dbReference>